<dbReference type="RefSeq" id="WP_027123406.1">
    <property type="nucleotide sequence ID" value="NZ_CP103423.1"/>
</dbReference>
<feature type="signal peptide" evidence="2">
    <location>
        <begin position="1"/>
        <end position="23"/>
    </location>
</feature>
<feature type="coiled-coil region" evidence="1">
    <location>
        <begin position="370"/>
        <end position="404"/>
    </location>
</feature>
<evidence type="ECO:0000256" key="1">
    <source>
        <dbReference type="SAM" id="Coils"/>
    </source>
</evidence>
<reference evidence="3" key="1">
    <citation type="submission" date="2022-08" db="EMBL/GenBank/DDBJ databases">
        <title>Complete genome sequence of Mycoplasma molare type strain H 542.</title>
        <authorList>
            <person name="Spergser J."/>
        </authorList>
    </citation>
    <scope>NUCLEOTIDE SEQUENCE</scope>
    <source>
        <strain evidence="3">H 542</strain>
    </source>
</reference>
<keyword evidence="1" id="KW-0175">Coiled coil</keyword>
<name>A0ABY5TTZ9_9BACT</name>
<accession>A0ABY5TTZ9</accession>
<evidence type="ECO:0008006" key="5">
    <source>
        <dbReference type="Google" id="ProtNLM"/>
    </source>
</evidence>
<evidence type="ECO:0000256" key="2">
    <source>
        <dbReference type="SAM" id="SignalP"/>
    </source>
</evidence>
<protein>
    <recommendedName>
        <fullName evidence="5">DUF31 domain-containing protein</fullName>
    </recommendedName>
</protein>
<dbReference type="PROSITE" id="PS51257">
    <property type="entry name" value="PROKAR_LIPOPROTEIN"/>
    <property type="match status" value="1"/>
</dbReference>
<organism evidence="3 4">
    <name type="scientific">Mesomycoplasma molare</name>
    <dbReference type="NCBI Taxonomy" id="171288"/>
    <lineage>
        <taxon>Bacteria</taxon>
        <taxon>Bacillati</taxon>
        <taxon>Mycoplasmatota</taxon>
        <taxon>Mycoplasmoidales</taxon>
        <taxon>Metamycoplasmataceae</taxon>
        <taxon>Mesomycoplasma</taxon>
    </lineage>
</organism>
<dbReference type="EMBL" id="CP103423">
    <property type="protein sequence ID" value="UWD34145.1"/>
    <property type="molecule type" value="Genomic_DNA"/>
</dbReference>
<dbReference type="NCBIfam" id="NF045847">
    <property type="entry name" value="MGA1079_SerProt"/>
    <property type="match status" value="1"/>
</dbReference>
<keyword evidence="2" id="KW-0732">Signal</keyword>
<proteinExistence type="predicted"/>
<sequence>MKNKKIKKKLAFLLTLASTATLLSCSTSELNQEQKGNKENSQEFKEIEKYFSDNDSSIFSTIKETVLKDYFSQSFNKKDFNSSLISFLSYYKKIFDLKVENSIINDLKINEFNKEEISQKLLSYDKIVNTNFLIFKNVNEILVKDIEDTYVKLLENNKALKLVNDNYVDFINLIIDSEVNASLFSTYLKNNFIEIINFNKKDETLKNIISLNKNLLFINDLFLEFKNHINKLNTEKEEFEILKASIVKENDLTSLIAKAEKIKKSILDKIKENNLVSEGISKEKEKLLNEIENDSFLSEEEKNNFKEKLNNINSSTEIKEFIKELDNFKNDLKNKINEIINDESYLNIFSKEDYEIFKFYLHTIDTKEKLTDFKNNLTLLKEKITLLKNKIQEIENNINNNSLKPETALEYYKNKVKVDYLLKDEKIKLNNLSNLSVFNENIDNILEEINLVINNDSSISASGKTLIDLFREEATANLTYNLKENLDHFDLNNYLYSASINDKNNKMYLNDGDTETIDYEIKNISLKSENINVLNLIIKASLKSNPNIFVELQKELSGFNPNNDTNSVLNSINPLDIDEIFNVDYNKINLYSESEFSSLSIDELSEIFSKKTEGIGRFFTYKIANFIELSDQKVKLNISIEHNGNSVKNIQLLTKNVVTFRPENKTKEEIKDELDLAETLKIINGDIKLFLSALKFKKDSLKNHSYYMAKEAIKAFENEYIMPKFGKYEVYIKNIATFDNNNGYVFARLSYKENGEIKPNAPTSSQKVIYNFRKINFEDINPINNKYFQEEDFINKDTQQIPAEDVEIFNNLTEANFSYRLAAGKTYNADDFIKYRSLNIKNFIEQEAFRKFEYFITLSAASNKKANNLDNEDFLDLNVGIYDKDIVIQDDSAAITKIKNNYFVYAFDFKLIGRRGLEFKLGFINKKNPNLRYKLDKTFSLINLVNDYEQALYPEVMLNNIKYSDLSIDQSALSSKRAFEFKNDLESLNSAITLKTNDEYLEYKGFKLNKNNFKIIDIKKIKNDEAYIRFGTFKYDYSLNKDKTIKREKVEIKGSNWYKISGFALAEINENNPNENLDFNNSNLETTFENSTTIKRKRVIEQYWKDLTWTLNEESNVASWLFDKKYIEKTLLNNSFNRKLNFHIYGYRFINDFRKNARINSKIDGINFTVNFDELLEKGTLIEEFTIPRTTLKNNSIPEVKIKAIFNWNEEKGIKVALVILGNSNKIVISQPESLTFAENEVFKPEQAFVMLPAGAKVSLEYSNSIEEEEFIETNKFNYNDVDYNQLNQPILFSNNIDQILNREVYFPNQNVPFKLNNGYLMDLDPIRFKTQRENKFVSGIWNRTMRYTQGTATMIGKVNDDPNDGRFYFLTNHHVQGMDDQINNWSDYSGDNFLKEYTNKNSKTKFKYYLTVPYEYIRNNINPGPSTDGAGWGINYVSDTEKNPGFEVSTTFVWTGQKQLDKKTGTNEINADLTIVIWDVKPIIKALKERGMMHAAKHLENWFNLKKLSFNWEASKYSFIPGPHTKDIAHIGFPLGDQSGYINHRAKTSENSVTVNIQNDYAFVRITQGNSGTGFFMGENEYVSTLYGGHLGTELFGRNYDTENYNYFGINWNNEDPLSLKNNRSFASMIIRANAQNPNLYDLPWFLKSAKSNN</sequence>
<keyword evidence="4" id="KW-1185">Reference proteome</keyword>
<evidence type="ECO:0000313" key="4">
    <source>
        <dbReference type="Proteomes" id="UP001058364"/>
    </source>
</evidence>
<dbReference type="Proteomes" id="UP001058364">
    <property type="component" value="Chromosome"/>
</dbReference>
<evidence type="ECO:0000313" key="3">
    <source>
        <dbReference type="EMBL" id="UWD34145.1"/>
    </source>
</evidence>
<gene>
    <name evidence="3" type="ORF">NX772_03605</name>
</gene>
<feature type="chain" id="PRO_5045779217" description="DUF31 domain-containing protein" evidence="2">
    <location>
        <begin position="24"/>
        <end position="1655"/>
    </location>
</feature>